<dbReference type="EMBL" id="WAGX01000005">
    <property type="protein sequence ID" value="KAB1437747.1"/>
    <property type="molecule type" value="Genomic_DNA"/>
</dbReference>
<dbReference type="RefSeq" id="WP_151144282.1">
    <property type="nucleotide sequence ID" value="NZ_WAGX01000005.1"/>
</dbReference>
<evidence type="ECO:0000259" key="1">
    <source>
        <dbReference type="Pfam" id="PF20076"/>
    </source>
</evidence>
<name>A0A7V7QJF9_9FIRM</name>
<keyword evidence="3" id="KW-1185">Reference proteome</keyword>
<reference evidence="2 3" key="1">
    <citation type="submission" date="2019-09" db="EMBL/GenBank/DDBJ databases">
        <authorList>
            <person name="Valk L.C."/>
        </authorList>
    </citation>
    <scope>NUCLEOTIDE SEQUENCE [LARGE SCALE GENOMIC DNA]</scope>
    <source>
        <strain evidence="2">GalUA</strain>
    </source>
</reference>
<dbReference type="OrthoDB" id="1823132at2"/>
<evidence type="ECO:0000313" key="2">
    <source>
        <dbReference type="EMBL" id="KAB1437747.1"/>
    </source>
</evidence>
<dbReference type="Pfam" id="PF20076">
    <property type="entry name" value="DUF6472"/>
    <property type="match status" value="1"/>
</dbReference>
<comment type="caution">
    <text evidence="2">The sequence shown here is derived from an EMBL/GenBank/DDBJ whole genome shotgun (WGS) entry which is preliminary data.</text>
</comment>
<feature type="domain" description="DUF6472" evidence="1">
    <location>
        <begin position="4"/>
        <end position="60"/>
    </location>
</feature>
<reference evidence="2 3" key="2">
    <citation type="submission" date="2020-02" db="EMBL/GenBank/DDBJ databases">
        <title>Candidatus Galacturonibacter soehngenii shows hetero-acetogenic catabolism of galacturonic acid but lacks a canonical carbon monoxide dehydrogenase/acetyl-CoA synthase complex.</title>
        <authorList>
            <person name="Diender M."/>
            <person name="Stouten G.R."/>
            <person name="Petersen J.F."/>
            <person name="Nielsen P.H."/>
            <person name="Dueholm M.S."/>
            <person name="Pronk J.T."/>
            <person name="Van Loosdrecht M.C.M."/>
        </authorList>
    </citation>
    <scope>NUCLEOTIDE SEQUENCE [LARGE SCALE GENOMIC DNA]</scope>
    <source>
        <strain evidence="2">GalUA</strain>
    </source>
</reference>
<organism evidence="2 3">
    <name type="scientific">Candidatus Galacturonatibacter soehngenii</name>
    <dbReference type="NCBI Taxonomy" id="2307010"/>
    <lineage>
        <taxon>Bacteria</taxon>
        <taxon>Bacillati</taxon>
        <taxon>Bacillota</taxon>
        <taxon>Clostridia</taxon>
        <taxon>Lachnospirales</taxon>
        <taxon>Lachnospiraceae</taxon>
        <taxon>Candidatus Galacturonatibacter</taxon>
    </lineage>
</organism>
<dbReference type="Proteomes" id="UP000461768">
    <property type="component" value="Unassembled WGS sequence"/>
</dbReference>
<sequence>MSAKTNCDYCINYAYDEEEDYYECQMSLDEDEYARFLKNSFTNCPYFRMGDEYKIVKKQM</sequence>
<proteinExistence type="predicted"/>
<evidence type="ECO:0000313" key="3">
    <source>
        <dbReference type="Proteomes" id="UP000461768"/>
    </source>
</evidence>
<accession>A0A7V7QJF9</accession>
<dbReference type="InterPro" id="IPR045525">
    <property type="entry name" value="DUF6472"/>
</dbReference>
<gene>
    <name evidence="2" type="ORF">F7O84_09105</name>
</gene>
<dbReference type="AlphaFoldDB" id="A0A7V7QJF9"/>
<protein>
    <recommendedName>
        <fullName evidence="1">DUF6472 domain-containing protein</fullName>
    </recommendedName>
</protein>